<comment type="caution">
    <text evidence="1">The sequence shown here is derived from an EMBL/GenBank/DDBJ whole genome shotgun (WGS) entry which is preliminary data.</text>
</comment>
<sequence>MSVEVSYNRSEQMAYIRLTSERVEVSRELSDTLIVDLDKFGCVVGVELLDLKQIPRIDDIEKGAHVKAAERDQLEWHLRQLMQFTFTSGSLTSRSRVAVESATTTELESC</sequence>
<evidence type="ECO:0008006" key="3">
    <source>
        <dbReference type="Google" id="ProtNLM"/>
    </source>
</evidence>
<dbReference type="RefSeq" id="WP_006839191.1">
    <property type="nucleotide sequence ID" value="NZ_GG667191.1"/>
</dbReference>
<accession>C0XTX8</accession>
<gene>
    <name evidence="1" type="ORF">HMPREF0298_1898</name>
</gene>
<dbReference type="EMBL" id="ACHJ01000158">
    <property type="protein sequence ID" value="EEI16312.1"/>
    <property type="molecule type" value="Genomic_DNA"/>
</dbReference>
<evidence type="ECO:0000313" key="1">
    <source>
        <dbReference type="EMBL" id="EEI16312.1"/>
    </source>
</evidence>
<name>C0XTX8_CORLD</name>
<dbReference type="InterPro" id="IPR019270">
    <property type="entry name" value="DUF2283"/>
</dbReference>
<dbReference type="eggNOG" id="ENOG5030HG9">
    <property type="taxonomic scope" value="Bacteria"/>
</dbReference>
<reference evidence="1" key="1">
    <citation type="submission" date="2009-01" db="EMBL/GenBank/DDBJ databases">
        <authorList>
            <person name="Qin X."/>
            <person name="Bachman B."/>
            <person name="Battles P."/>
            <person name="Bell A."/>
            <person name="Bess C."/>
            <person name="Bickham C."/>
            <person name="Chaboub L."/>
            <person name="Chen D."/>
            <person name="Coyle M."/>
            <person name="Deiros D.R."/>
            <person name="Dinh H."/>
            <person name="Forbes L."/>
            <person name="Fowler G."/>
            <person name="Francisco L."/>
            <person name="Fu Q."/>
            <person name="Gubbala S."/>
            <person name="Hale W."/>
            <person name="Han Y."/>
            <person name="Hemphill L."/>
            <person name="Highlander S.K."/>
            <person name="Hirani K."/>
            <person name="Hogues M."/>
            <person name="Jackson L."/>
            <person name="Jakkamsetti A."/>
            <person name="Javaid M."/>
            <person name="Jiang H."/>
            <person name="Korchina V."/>
            <person name="Kovar C."/>
            <person name="Lara F."/>
            <person name="Lee S."/>
            <person name="Mata R."/>
            <person name="Mathew T."/>
            <person name="Moen C."/>
            <person name="Morales K."/>
            <person name="Munidasa M."/>
            <person name="Nazareth L."/>
            <person name="Ngo R."/>
            <person name="Nguyen L."/>
            <person name="Okwuonu G."/>
            <person name="Ongeri F."/>
            <person name="Patil S."/>
            <person name="Petrosino J."/>
            <person name="Pham C."/>
            <person name="Pham P."/>
            <person name="Pu L.-L."/>
            <person name="Puazo M."/>
            <person name="Raj R."/>
            <person name="Reid J."/>
            <person name="Rouhana J."/>
            <person name="Saada N."/>
            <person name="Shang Y."/>
            <person name="Simmons D."/>
            <person name="Thornton R."/>
            <person name="Warren J."/>
            <person name="Weissenberger G."/>
            <person name="Zhang J."/>
            <person name="Zhang L."/>
            <person name="Zhou C."/>
            <person name="Zhu D."/>
            <person name="Muzny D."/>
            <person name="Worley K."/>
            <person name="Gibbs R."/>
        </authorList>
    </citation>
    <scope>NUCLEOTIDE SEQUENCE [LARGE SCALE GENOMIC DNA]</scope>
    <source>
        <strain evidence="1">DSM 44291</strain>
    </source>
</reference>
<proteinExistence type="predicted"/>
<evidence type="ECO:0000313" key="2">
    <source>
        <dbReference type="Proteomes" id="UP000006196"/>
    </source>
</evidence>
<dbReference type="Proteomes" id="UP000006196">
    <property type="component" value="Unassembled WGS sequence"/>
</dbReference>
<protein>
    <recommendedName>
        <fullName evidence="3">DUF2283 domain-containing protein</fullName>
    </recommendedName>
</protein>
<dbReference type="AlphaFoldDB" id="C0XTX8"/>
<dbReference type="OrthoDB" id="4422762at2"/>
<keyword evidence="2" id="KW-1185">Reference proteome</keyword>
<dbReference type="Pfam" id="PF10049">
    <property type="entry name" value="DUF2283"/>
    <property type="match status" value="1"/>
</dbReference>
<dbReference type="STRING" id="525263.HMPREF0298_1898"/>
<dbReference type="HOGENOM" id="CLU_2166725_0_0_11"/>
<organism evidence="1 2">
    <name type="scientific">Corynebacterium lipophiloflavum (strain ATCC 700352 / DSM 44291 / CCUG 37336 / JCM 10383 / DMMZ 1944)</name>
    <dbReference type="NCBI Taxonomy" id="525263"/>
    <lineage>
        <taxon>Bacteria</taxon>
        <taxon>Bacillati</taxon>
        <taxon>Actinomycetota</taxon>
        <taxon>Actinomycetes</taxon>
        <taxon>Mycobacteriales</taxon>
        <taxon>Corynebacteriaceae</taxon>
        <taxon>Corynebacterium</taxon>
    </lineage>
</organism>